<organism evidence="2 3">
    <name type="scientific">Scleroderma citrinum Foug A</name>
    <dbReference type="NCBI Taxonomy" id="1036808"/>
    <lineage>
        <taxon>Eukaryota</taxon>
        <taxon>Fungi</taxon>
        <taxon>Dikarya</taxon>
        <taxon>Basidiomycota</taxon>
        <taxon>Agaricomycotina</taxon>
        <taxon>Agaricomycetes</taxon>
        <taxon>Agaricomycetidae</taxon>
        <taxon>Boletales</taxon>
        <taxon>Sclerodermatineae</taxon>
        <taxon>Sclerodermataceae</taxon>
        <taxon>Scleroderma</taxon>
    </lineage>
</organism>
<dbReference type="Proteomes" id="UP000053989">
    <property type="component" value="Unassembled WGS sequence"/>
</dbReference>
<protein>
    <recommendedName>
        <fullName evidence="1">DUF659 domain-containing protein</fullName>
    </recommendedName>
</protein>
<dbReference type="STRING" id="1036808.A0A0C2Z2P4"/>
<evidence type="ECO:0000313" key="3">
    <source>
        <dbReference type="Proteomes" id="UP000053989"/>
    </source>
</evidence>
<dbReference type="InParanoid" id="A0A0C2Z2P4"/>
<dbReference type="InterPro" id="IPR012337">
    <property type="entry name" value="RNaseH-like_sf"/>
</dbReference>
<dbReference type="InterPro" id="IPR007021">
    <property type="entry name" value="DUF659"/>
</dbReference>
<accession>A0A0C2Z2P4</accession>
<dbReference type="SUPFAM" id="SSF53098">
    <property type="entry name" value="Ribonuclease H-like"/>
    <property type="match status" value="1"/>
</dbReference>
<dbReference type="OrthoDB" id="3236755at2759"/>
<dbReference type="EMBL" id="KN822123">
    <property type="protein sequence ID" value="KIM56118.1"/>
    <property type="molecule type" value="Genomic_DNA"/>
</dbReference>
<evidence type="ECO:0000259" key="1">
    <source>
        <dbReference type="Pfam" id="PF04937"/>
    </source>
</evidence>
<feature type="domain" description="DUF659" evidence="1">
    <location>
        <begin position="340"/>
        <end position="455"/>
    </location>
</feature>
<reference evidence="2 3" key="1">
    <citation type="submission" date="2014-04" db="EMBL/GenBank/DDBJ databases">
        <authorList>
            <consortium name="DOE Joint Genome Institute"/>
            <person name="Kuo A."/>
            <person name="Kohler A."/>
            <person name="Nagy L.G."/>
            <person name="Floudas D."/>
            <person name="Copeland A."/>
            <person name="Barry K.W."/>
            <person name="Cichocki N."/>
            <person name="Veneault-Fourrey C."/>
            <person name="LaButti K."/>
            <person name="Lindquist E.A."/>
            <person name="Lipzen A."/>
            <person name="Lundell T."/>
            <person name="Morin E."/>
            <person name="Murat C."/>
            <person name="Sun H."/>
            <person name="Tunlid A."/>
            <person name="Henrissat B."/>
            <person name="Grigoriev I.V."/>
            <person name="Hibbett D.S."/>
            <person name="Martin F."/>
            <person name="Nordberg H.P."/>
            <person name="Cantor M.N."/>
            <person name="Hua S.X."/>
        </authorList>
    </citation>
    <scope>NUCLEOTIDE SEQUENCE [LARGE SCALE GENOMIC DNA]</scope>
    <source>
        <strain evidence="2 3">Foug A</strain>
    </source>
</reference>
<dbReference type="HOGENOM" id="CLU_008059_1_0_1"/>
<evidence type="ECO:0000313" key="2">
    <source>
        <dbReference type="EMBL" id="KIM56118.1"/>
    </source>
</evidence>
<gene>
    <name evidence="2" type="ORF">SCLCIDRAFT_29903</name>
</gene>
<sequence>MPMGELLKRLQTALTHLPSNIPRQAVKYHFKDWAPDPEEVETYGTSEAALNHALEVVFAPGGWKDATAPYPFKFEEQGPGLVAVVDALRMELDKFPGSAVLQKWVHDLWRTTVYHYESVNLPIPEPTGGENSDVIENTMDDDIGITGSPADGNAVPVQPGAYVDVSEPAVCGRGGRPGDHRLLELAIRCYRTNDPNKTTIFRCAGTSSGCTTTWQTKNRVKQRILTHAVSCEHLPHTLKEDLDGGLAKSAPSARLQLTNVAVVPKKGPTCEERATTKSNMTQPSVYPLAKKARADKLTAQLDADIVQFFCVRGLAPSKANLPEWKQIFRHALEYLQTCTNLCITFDGQKIHLPQSVYTIHIISPECRICFFDGHEASEDSHTGKHLFQMLDEIILQVGPQWFAVICSDNTGNVRVARKEVQKKYPWIINIPDLCHHLNLLVKDLCAIDFFQPAIKITRRTKYNISRSLVPIGETWFGTVYFAAASVQRCLTPIRDLCEEKIITIPDVNESFIPDTLETLSFQGKLQQLLAVIGPPAKATKCLESSFATAADVFEFWLAVQATFEELLKKNAVGLPTHVLEKIWRLCNYCFDQIINSAPSNIWITTFFLIPTNRDSAILKNINPLSIAPIQIHCTASGLSATSTADSNKTLSRIGAFLVSQLRAEYESKKEKINGLKAAMALEKLRDQIITYAKGLWPFNRATVDRNNVAKYWRDLQHHEGADVLAFFATKLFDITVNSMADERTASTMSWLNSALRNAQKSATLINQVQVRQWALMNPDHYKEPPTRVTVKFRDLNPTLLDAEINDNNKRKAPVSDNSDDIDPGEKEMELDELWLDEGSLNVEHDELFQRCDERVLAGSEVADLGLSSLFTPDSWYQPMAQLYKKLRAQDDNDDMAWLAQFSPEEKPDTLCIPVPILHLSSLSSASPSTPSTGAPRWTITATMLPPLTPAMMSLAQIIVSSFVFSDNDVDLTELPFIPPVEYQVHQQPVIACAPGDCQPPGPSALANPPLPLPPYH</sequence>
<proteinExistence type="predicted"/>
<keyword evidence="3" id="KW-1185">Reference proteome</keyword>
<dbReference type="AlphaFoldDB" id="A0A0C2Z2P4"/>
<reference evidence="3" key="2">
    <citation type="submission" date="2015-01" db="EMBL/GenBank/DDBJ databases">
        <title>Evolutionary Origins and Diversification of the Mycorrhizal Mutualists.</title>
        <authorList>
            <consortium name="DOE Joint Genome Institute"/>
            <consortium name="Mycorrhizal Genomics Consortium"/>
            <person name="Kohler A."/>
            <person name="Kuo A."/>
            <person name="Nagy L.G."/>
            <person name="Floudas D."/>
            <person name="Copeland A."/>
            <person name="Barry K.W."/>
            <person name="Cichocki N."/>
            <person name="Veneault-Fourrey C."/>
            <person name="LaButti K."/>
            <person name="Lindquist E.A."/>
            <person name="Lipzen A."/>
            <person name="Lundell T."/>
            <person name="Morin E."/>
            <person name="Murat C."/>
            <person name="Riley R."/>
            <person name="Ohm R."/>
            <person name="Sun H."/>
            <person name="Tunlid A."/>
            <person name="Henrissat B."/>
            <person name="Grigoriev I.V."/>
            <person name="Hibbett D.S."/>
            <person name="Martin F."/>
        </authorList>
    </citation>
    <scope>NUCLEOTIDE SEQUENCE [LARGE SCALE GENOMIC DNA]</scope>
    <source>
        <strain evidence="3">Foug A</strain>
    </source>
</reference>
<name>A0A0C2Z2P4_9AGAM</name>
<dbReference type="Pfam" id="PF04937">
    <property type="entry name" value="DUF659"/>
    <property type="match status" value="1"/>
</dbReference>